<name>A0ABT9VTX5_9BACI</name>
<comment type="caution">
    <text evidence="2">The sequence shown here is derived from an EMBL/GenBank/DDBJ whole genome shotgun (WGS) entry which is preliminary data.</text>
</comment>
<sequence>MYSKTMEEFETFVDYVSNLKVISEEQWITPLGEGKWTLKEMVCHLWNWDQYNLEEMVPLMEDGAALPPFIDIEKHNQEALRKAAEFKDGEAVLVAFLETRKAFVHALKKKYDSSMKFTIGKGKRKYSIDGFLKIFVHHDQHHKKQLTPFLGEDSSLSGETRGLCEPTSIVEIDETHLIGLAMKTNNAIETSDKPQIPEHWNQFWKLGLYEKLDQLAESPAIYSVYYDYEKEVDGEYKLLIGYCVDDSEQEIKDVIKNSRGRQKEQEEGDLQEIILPAARYVIFTTNRGPIYKIISEAWEYIWKWTESTDLERAYTGDFELYDERSIDPEDAQIDIYIAIK</sequence>
<organism evidence="2 3">
    <name type="scientific">Caldalkalibacillus horti</name>
    <dbReference type="NCBI Taxonomy" id="77523"/>
    <lineage>
        <taxon>Bacteria</taxon>
        <taxon>Bacillati</taxon>
        <taxon>Bacillota</taxon>
        <taxon>Bacilli</taxon>
        <taxon>Bacillales</taxon>
        <taxon>Bacillaceae</taxon>
        <taxon>Caldalkalibacillus</taxon>
    </lineage>
</organism>
<dbReference type="Pfam" id="PF12867">
    <property type="entry name" value="DinB_2"/>
    <property type="match status" value="1"/>
</dbReference>
<dbReference type="SUPFAM" id="SSF55136">
    <property type="entry name" value="Probable bacterial effector-binding domain"/>
    <property type="match status" value="1"/>
</dbReference>
<dbReference type="InterPro" id="IPR010499">
    <property type="entry name" value="AraC_E-bd"/>
</dbReference>
<evidence type="ECO:0000313" key="2">
    <source>
        <dbReference type="EMBL" id="MDQ0164329.1"/>
    </source>
</evidence>
<dbReference type="Gene3D" id="3.20.80.10">
    <property type="entry name" value="Regulatory factor, effector binding domain"/>
    <property type="match status" value="1"/>
</dbReference>
<dbReference type="Proteomes" id="UP001235840">
    <property type="component" value="Unassembled WGS sequence"/>
</dbReference>
<accession>A0ABT9VTX5</accession>
<keyword evidence="3" id="KW-1185">Reference proteome</keyword>
<dbReference type="PANTHER" id="PTHR36444">
    <property type="entry name" value="TRANSCRIPTIONAL REGULATOR PROTEIN YOBU-RELATED"/>
    <property type="match status" value="1"/>
</dbReference>
<evidence type="ECO:0000313" key="3">
    <source>
        <dbReference type="Proteomes" id="UP001235840"/>
    </source>
</evidence>
<reference evidence="2 3" key="1">
    <citation type="submission" date="2023-07" db="EMBL/GenBank/DDBJ databases">
        <title>Genomic Encyclopedia of Type Strains, Phase IV (KMG-IV): sequencing the most valuable type-strain genomes for metagenomic binning, comparative biology and taxonomic classification.</title>
        <authorList>
            <person name="Goeker M."/>
        </authorList>
    </citation>
    <scope>NUCLEOTIDE SEQUENCE [LARGE SCALE GENOMIC DNA]</scope>
    <source>
        <strain evidence="2 3">DSM 12751</strain>
    </source>
</reference>
<dbReference type="InterPro" id="IPR011256">
    <property type="entry name" value="Reg_factor_effector_dom_sf"/>
</dbReference>
<dbReference type="Pfam" id="PF06445">
    <property type="entry name" value="GyrI-like"/>
    <property type="match status" value="1"/>
</dbReference>
<dbReference type="InterPro" id="IPR034660">
    <property type="entry name" value="DinB/YfiT-like"/>
</dbReference>
<dbReference type="Gene3D" id="1.20.120.450">
    <property type="entry name" value="dinb family like domain"/>
    <property type="match status" value="1"/>
</dbReference>
<dbReference type="InterPro" id="IPR024775">
    <property type="entry name" value="DinB-like"/>
</dbReference>
<proteinExistence type="predicted"/>
<protein>
    <submittedName>
        <fullName evidence="2">Transcriptional regulator YdeE/uncharacterized damage-inducible protein DinB</fullName>
    </submittedName>
</protein>
<dbReference type="PANTHER" id="PTHR36444:SF2">
    <property type="entry name" value="TRANSCRIPTIONAL REGULATOR PROTEIN YOBU-RELATED"/>
    <property type="match status" value="1"/>
</dbReference>
<dbReference type="InterPro" id="IPR029442">
    <property type="entry name" value="GyrI-like"/>
</dbReference>
<feature type="domain" description="AraC effector-binding" evidence="1">
    <location>
        <begin position="165"/>
        <end position="340"/>
    </location>
</feature>
<dbReference type="InterPro" id="IPR053182">
    <property type="entry name" value="YobU-like_regulator"/>
</dbReference>
<dbReference type="SMART" id="SM00871">
    <property type="entry name" value="AraC_E_bind"/>
    <property type="match status" value="1"/>
</dbReference>
<gene>
    <name evidence="2" type="ORF">J2S11_000228</name>
</gene>
<dbReference type="EMBL" id="JAUSTY010000001">
    <property type="protein sequence ID" value="MDQ0164329.1"/>
    <property type="molecule type" value="Genomic_DNA"/>
</dbReference>
<evidence type="ECO:0000259" key="1">
    <source>
        <dbReference type="SMART" id="SM00871"/>
    </source>
</evidence>
<dbReference type="SUPFAM" id="SSF109854">
    <property type="entry name" value="DinB/YfiT-like putative metalloenzymes"/>
    <property type="match status" value="1"/>
</dbReference>
<dbReference type="RefSeq" id="WP_307389772.1">
    <property type="nucleotide sequence ID" value="NZ_BAAADK010000009.1"/>
</dbReference>